<organism evidence="5">
    <name type="scientific">Halteria grandinella</name>
    <dbReference type="NCBI Taxonomy" id="5974"/>
    <lineage>
        <taxon>Eukaryota</taxon>
        <taxon>Sar</taxon>
        <taxon>Alveolata</taxon>
        <taxon>Ciliophora</taxon>
        <taxon>Intramacronucleata</taxon>
        <taxon>Spirotrichea</taxon>
        <taxon>Stichotrichia</taxon>
        <taxon>Sporadotrichida</taxon>
        <taxon>Halteriidae</taxon>
        <taxon>Halteria</taxon>
    </lineage>
</organism>
<dbReference type="GO" id="GO:0003735">
    <property type="term" value="F:structural constituent of ribosome"/>
    <property type="evidence" value="ECO:0007669"/>
    <property type="project" value="InterPro"/>
</dbReference>
<dbReference type="PRINTS" id="PR00060">
    <property type="entry name" value="RIBOSOMALL16"/>
</dbReference>
<dbReference type="InterPro" id="IPR016180">
    <property type="entry name" value="Ribosomal_uL16_dom"/>
</dbReference>
<dbReference type="RefSeq" id="YP_010049595.1">
    <property type="nucleotide sequence ID" value="NC_054370.1"/>
</dbReference>
<gene>
    <name evidence="5" type="primary">rpl16</name>
</gene>
<evidence type="ECO:0000256" key="3">
    <source>
        <dbReference type="ARBA" id="ARBA00023274"/>
    </source>
</evidence>
<comment type="similarity">
    <text evidence="1 4">Belongs to the universal ribosomal protein uL16 family.</text>
</comment>
<keyword evidence="2 4" id="KW-0689">Ribosomal protein</keyword>
<keyword evidence="5" id="KW-0496">Mitochondrion</keyword>
<keyword evidence="3 4" id="KW-0687">Ribonucleoprotein</keyword>
<geneLocation type="mitochondrion" evidence="5"/>
<proteinExistence type="inferred from homology"/>
<dbReference type="AlphaFoldDB" id="A0A7T0M4Q3"/>
<reference evidence="5" key="1">
    <citation type="submission" date="2020-05" db="EMBL/GenBank/DDBJ databases">
        <title>Characterization and comparative analysis of mitochondrial genomes of the highly differentiated ciliated protists shed light on the diversity and evolution of the linear molecular architecture.</title>
        <authorList>
            <person name="Zhang T."/>
            <person name="Li C."/>
            <person name="Zhang X."/>
            <person name="Wang C."/>
            <person name="Roger A.J."/>
            <person name="Song W."/>
            <person name="Gao F."/>
        </authorList>
    </citation>
    <scope>NUCLEOTIDE SEQUENCE</scope>
</reference>
<dbReference type="EMBL" id="MT471317">
    <property type="protein sequence ID" value="QPL16000.1"/>
    <property type="molecule type" value="Genomic_DNA"/>
</dbReference>
<accession>A0A7T0M4Q3</accession>
<evidence type="ECO:0000256" key="1">
    <source>
        <dbReference type="ARBA" id="ARBA00008931"/>
    </source>
</evidence>
<dbReference type="PANTHER" id="PTHR12220:SF13">
    <property type="entry name" value="LARGE RIBOSOMAL SUBUNIT PROTEIN UL16M"/>
    <property type="match status" value="1"/>
</dbReference>
<dbReference type="GeneID" id="63661427"/>
<dbReference type="PANTHER" id="PTHR12220">
    <property type="entry name" value="50S/60S RIBOSOMAL PROTEIN L16"/>
    <property type="match status" value="1"/>
</dbReference>
<sequence>MLLQPRNFIFKRKQKNRSLLSFNTSYLKQTLSYGNAGLMILKPLHLTSNQLFRLKLFLKRANKKSDQTRRLVWFNAFPHLPLTRKPNGVRMGKGKGKLECWFTNIKGGSVIIQFKNLRKGRSVFFMKQLTHKFGIPTKQLFNTSTFFNFPLKISKSVFFKTFW</sequence>
<dbReference type="InterPro" id="IPR000114">
    <property type="entry name" value="Ribosomal_uL16_bact-type"/>
</dbReference>
<dbReference type="PROSITE" id="PS00701">
    <property type="entry name" value="RIBOSOMAL_L16_2"/>
    <property type="match status" value="1"/>
</dbReference>
<dbReference type="SUPFAM" id="SSF54686">
    <property type="entry name" value="Ribosomal protein L16p/L10e"/>
    <property type="match status" value="1"/>
</dbReference>
<evidence type="ECO:0000256" key="4">
    <source>
        <dbReference type="RuleBase" id="RU004413"/>
    </source>
</evidence>
<dbReference type="GO" id="GO:0032543">
    <property type="term" value="P:mitochondrial translation"/>
    <property type="evidence" value="ECO:0007669"/>
    <property type="project" value="TreeGrafter"/>
</dbReference>
<dbReference type="InterPro" id="IPR020798">
    <property type="entry name" value="Ribosomal_uL16_CS"/>
</dbReference>
<dbReference type="GO" id="GO:0019843">
    <property type="term" value="F:rRNA binding"/>
    <property type="evidence" value="ECO:0007669"/>
    <property type="project" value="InterPro"/>
</dbReference>
<name>A0A7T0M4Q3_HALGN</name>
<dbReference type="InterPro" id="IPR047873">
    <property type="entry name" value="Ribosomal_uL16"/>
</dbReference>
<dbReference type="CDD" id="cd01433">
    <property type="entry name" value="Ribosomal_L16_L10e"/>
    <property type="match status" value="1"/>
</dbReference>
<protein>
    <submittedName>
        <fullName evidence="5">Ribosomal protein L16</fullName>
    </submittedName>
</protein>
<dbReference type="GO" id="GO:0005762">
    <property type="term" value="C:mitochondrial large ribosomal subunit"/>
    <property type="evidence" value="ECO:0007669"/>
    <property type="project" value="TreeGrafter"/>
</dbReference>
<dbReference type="Gene3D" id="3.90.1170.10">
    <property type="entry name" value="Ribosomal protein L10e/L16"/>
    <property type="match status" value="1"/>
</dbReference>
<dbReference type="InterPro" id="IPR036920">
    <property type="entry name" value="Ribosomal_uL16_sf"/>
</dbReference>
<dbReference type="Pfam" id="PF00252">
    <property type="entry name" value="Ribosomal_L16"/>
    <property type="match status" value="1"/>
</dbReference>
<evidence type="ECO:0000313" key="5">
    <source>
        <dbReference type="EMBL" id="QPL16000.1"/>
    </source>
</evidence>
<evidence type="ECO:0000256" key="2">
    <source>
        <dbReference type="ARBA" id="ARBA00022980"/>
    </source>
</evidence>